<evidence type="ECO:0000256" key="3">
    <source>
        <dbReference type="ARBA" id="ARBA00022833"/>
    </source>
</evidence>
<dbReference type="InterPro" id="IPR001841">
    <property type="entry name" value="Znf_RING"/>
</dbReference>
<protein>
    <recommendedName>
        <fullName evidence="5">RING-type domain-containing protein</fullName>
    </recommendedName>
</protein>
<keyword evidence="3" id="KW-0862">Zinc</keyword>
<accession>A0A8S1JU26</accession>
<dbReference type="GO" id="GO:0006511">
    <property type="term" value="P:ubiquitin-dependent protein catabolic process"/>
    <property type="evidence" value="ECO:0007669"/>
    <property type="project" value="TreeGrafter"/>
</dbReference>
<keyword evidence="7" id="KW-1185">Reference proteome</keyword>
<dbReference type="PANTHER" id="PTHR45931:SF3">
    <property type="entry name" value="RING ZINC FINGER-CONTAINING PROTEIN"/>
    <property type="match status" value="1"/>
</dbReference>
<evidence type="ECO:0000313" key="6">
    <source>
        <dbReference type="EMBL" id="CAD8044000.1"/>
    </source>
</evidence>
<dbReference type="PROSITE" id="PS50089">
    <property type="entry name" value="ZF_RING_2"/>
    <property type="match status" value="1"/>
</dbReference>
<dbReference type="FunFam" id="3.30.40.10:FF:000677">
    <property type="entry name" value="E3 ubiquitin-protein ligase SDIR1"/>
    <property type="match status" value="1"/>
</dbReference>
<dbReference type="EMBL" id="CAJJDM010000003">
    <property type="protein sequence ID" value="CAD8044000.1"/>
    <property type="molecule type" value="Genomic_DNA"/>
</dbReference>
<dbReference type="SMART" id="SM00184">
    <property type="entry name" value="RING"/>
    <property type="match status" value="1"/>
</dbReference>
<evidence type="ECO:0000256" key="1">
    <source>
        <dbReference type="ARBA" id="ARBA00022723"/>
    </source>
</evidence>
<dbReference type="CDD" id="cd16454">
    <property type="entry name" value="RING-H2_PA-TM-RING"/>
    <property type="match status" value="1"/>
</dbReference>
<dbReference type="Proteomes" id="UP000688137">
    <property type="component" value="Unassembled WGS sequence"/>
</dbReference>
<evidence type="ECO:0000259" key="5">
    <source>
        <dbReference type="PROSITE" id="PS50089"/>
    </source>
</evidence>
<evidence type="ECO:0000313" key="7">
    <source>
        <dbReference type="Proteomes" id="UP000688137"/>
    </source>
</evidence>
<feature type="domain" description="RING-type" evidence="5">
    <location>
        <begin position="455"/>
        <end position="496"/>
    </location>
</feature>
<dbReference type="GO" id="GO:0061630">
    <property type="term" value="F:ubiquitin protein ligase activity"/>
    <property type="evidence" value="ECO:0007669"/>
    <property type="project" value="TreeGrafter"/>
</dbReference>
<evidence type="ECO:0000256" key="4">
    <source>
        <dbReference type="PROSITE-ProRule" id="PRU00175"/>
    </source>
</evidence>
<organism evidence="6 7">
    <name type="scientific">Paramecium primaurelia</name>
    <dbReference type="NCBI Taxonomy" id="5886"/>
    <lineage>
        <taxon>Eukaryota</taxon>
        <taxon>Sar</taxon>
        <taxon>Alveolata</taxon>
        <taxon>Ciliophora</taxon>
        <taxon>Intramacronucleata</taxon>
        <taxon>Oligohymenophorea</taxon>
        <taxon>Peniculida</taxon>
        <taxon>Parameciidae</taxon>
        <taxon>Paramecium</taxon>
    </lineage>
</organism>
<keyword evidence="1" id="KW-0479">Metal-binding</keyword>
<reference evidence="6" key="1">
    <citation type="submission" date="2021-01" db="EMBL/GenBank/DDBJ databases">
        <authorList>
            <consortium name="Genoscope - CEA"/>
            <person name="William W."/>
        </authorList>
    </citation>
    <scope>NUCLEOTIDE SEQUENCE</scope>
</reference>
<comment type="caution">
    <text evidence="6">The sequence shown here is derived from an EMBL/GenBank/DDBJ whole genome shotgun (WGS) entry which is preliminary data.</text>
</comment>
<dbReference type="PANTHER" id="PTHR45931">
    <property type="entry name" value="SI:CH211-59O9.10"/>
    <property type="match status" value="1"/>
</dbReference>
<dbReference type="AlphaFoldDB" id="A0A8S1JU26"/>
<sequence>MDPFNFIVLYYDRLQEMNISDCQIYNCIKNQNLKLGQCLIIHGIEFKVFFLQPLEGHINQTTKILCYPSDLQKNISLQKVHFINLSNEKTELITQLPLKLHISKDQQVIINGVLMQAIKCSPNEGIFTQETQWKISNYEEKLIEEIQLVIQNQTDISKQEIFKKHIQPYFLVPRFIKEGSKIKIQDIELIIKKSRPKIGLISCNTQISIIDNEQILFKSMNEDDEQTGLCVQINTLKILQVNTASRNQFVQKRKQLYGIMENYAQYDDKENQIIISQRDLNSRGQSINEFPNFPNTFLTNLHRENEEIDIDLMDFDESNFGAGLHEQNMKLSEMTLPVLFKNIFKKKKHGANRQSLLQQPEQPKCDESFLDQSFGSEANAQLISDASFMIQEDQPHLATLPRYFDDIILFNQQRWLPIMNDENNRNFIQQFPERKIDLNWIQSKGQNINEDFCKCMICLMEYTDEEVVKTLPCLHYFHNECIDFWLAKSSKCPVCKNRCDEQLKF</sequence>
<dbReference type="GO" id="GO:0005634">
    <property type="term" value="C:nucleus"/>
    <property type="evidence" value="ECO:0007669"/>
    <property type="project" value="TreeGrafter"/>
</dbReference>
<dbReference type="OMA" id="IVLYYDR"/>
<dbReference type="InterPro" id="IPR051834">
    <property type="entry name" value="RING_finger_E3_ligase"/>
</dbReference>
<keyword evidence="2 4" id="KW-0863">Zinc-finger</keyword>
<proteinExistence type="predicted"/>
<gene>
    <name evidence="6" type="ORF">PPRIM_AZ9-3.1.T0060082</name>
</gene>
<dbReference type="Pfam" id="PF13639">
    <property type="entry name" value="zf-RING_2"/>
    <property type="match status" value="1"/>
</dbReference>
<dbReference type="GO" id="GO:0008270">
    <property type="term" value="F:zinc ion binding"/>
    <property type="evidence" value="ECO:0007669"/>
    <property type="project" value="UniProtKB-KW"/>
</dbReference>
<evidence type="ECO:0000256" key="2">
    <source>
        <dbReference type="ARBA" id="ARBA00022771"/>
    </source>
</evidence>
<name>A0A8S1JU26_PARPR</name>